<comment type="caution">
    <text evidence="1">The sequence shown here is derived from an EMBL/GenBank/DDBJ whole genome shotgun (WGS) entry which is preliminary data.</text>
</comment>
<reference evidence="1 2" key="1">
    <citation type="journal article" date="2019" name="Int. J. Syst. Evol. Microbiol.">
        <title>The Global Catalogue of Microorganisms (GCM) 10K type strain sequencing project: providing services to taxonomists for standard genome sequencing and annotation.</title>
        <authorList>
            <consortium name="The Broad Institute Genomics Platform"/>
            <consortium name="The Broad Institute Genome Sequencing Center for Infectious Disease"/>
            <person name="Wu L."/>
            <person name="Ma J."/>
        </authorList>
    </citation>
    <scope>NUCLEOTIDE SEQUENCE [LARGE SCALE GENOMIC DNA]</scope>
    <source>
        <strain evidence="1 2">XZYJ18</strain>
    </source>
</reference>
<accession>A0ABD5QAY5</accession>
<sequence>MVESLPYVELKLEHPNLAPTSYGESFFPDAVPYEFDGDYRVFYWRPTLDTGTSEQPDWQGVCATTDTLSVVEKGRPYTPEFVSRRAETEVVVEGTIGGDSTTAVVRSYSAPDVRIREVTASRLELLADGTEYTVSSGTRRRISLSEQTVERADGDGTMAVTPELVVRFPGERELHHPAPGAEYRLFPSFGLELDTVSNPAPVPTTNGELDHAAFATSLGVDLSDRPYPERVLWQAFAYTAFDPHTETVPRLTQFRTGHLALLNSPPES</sequence>
<dbReference type="RefSeq" id="WP_254270568.1">
    <property type="nucleotide sequence ID" value="NZ_CP100402.1"/>
</dbReference>
<dbReference type="Proteomes" id="UP001595945">
    <property type="component" value="Unassembled WGS sequence"/>
</dbReference>
<keyword evidence="2" id="KW-1185">Reference proteome</keyword>
<dbReference type="AlphaFoldDB" id="A0ABD5QAY5"/>
<proteinExistence type="predicted"/>
<dbReference type="GeneID" id="73047655"/>
<name>A0ABD5QAY5_9EURY</name>
<gene>
    <name evidence="1" type="ORF">ACFO9K_23025</name>
</gene>
<evidence type="ECO:0000313" key="2">
    <source>
        <dbReference type="Proteomes" id="UP001595945"/>
    </source>
</evidence>
<organism evidence="1 2">
    <name type="scientific">Halorussus aquaticus</name>
    <dbReference type="NCBI Taxonomy" id="2953748"/>
    <lineage>
        <taxon>Archaea</taxon>
        <taxon>Methanobacteriati</taxon>
        <taxon>Methanobacteriota</taxon>
        <taxon>Stenosarchaea group</taxon>
        <taxon>Halobacteria</taxon>
        <taxon>Halobacteriales</taxon>
        <taxon>Haladaptataceae</taxon>
        <taxon>Halorussus</taxon>
    </lineage>
</organism>
<protein>
    <submittedName>
        <fullName evidence="1">Uncharacterized protein</fullName>
    </submittedName>
</protein>
<evidence type="ECO:0000313" key="1">
    <source>
        <dbReference type="EMBL" id="MFC4827119.1"/>
    </source>
</evidence>
<dbReference type="EMBL" id="JBHSHT010000005">
    <property type="protein sequence ID" value="MFC4827119.1"/>
    <property type="molecule type" value="Genomic_DNA"/>
</dbReference>